<name>A0ABN2HSF4_9ACTN</name>
<organism evidence="1 2">
    <name type="scientific">Nonomuraea maheshkhaliensis</name>
    <dbReference type="NCBI Taxonomy" id="419590"/>
    <lineage>
        <taxon>Bacteria</taxon>
        <taxon>Bacillati</taxon>
        <taxon>Actinomycetota</taxon>
        <taxon>Actinomycetes</taxon>
        <taxon>Streptosporangiales</taxon>
        <taxon>Streptosporangiaceae</taxon>
        <taxon>Nonomuraea</taxon>
    </lineage>
</organism>
<sequence>MARKAFHVADIAKILTHWYPGRSVREIVNSLGVARDTVARYVAAGAA</sequence>
<protein>
    <recommendedName>
        <fullName evidence="3">IS21 family transposase</fullName>
    </recommendedName>
</protein>
<proteinExistence type="predicted"/>
<evidence type="ECO:0008006" key="3">
    <source>
        <dbReference type="Google" id="ProtNLM"/>
    </source>
</evidence>
<dbReference type="Proteomes" id="UP001500064">
    <property type="component" value="Unassembled WGS sequence"/>
</dbReference>
<evidence type="ECO:0000313" key="1">
    <source>
        <dbReference type="EMBL" id="GAA1692422.1"/>
    </source>
</evidence>
<dbReference type="EMBL" id="BAAAMU010000185">
    <property type="protein sequence ID" value="GAA1692422.1"/>
    <property type="molecule type" value="Genomic_DNA"/>
</dbReference>
<gene>
    <name evidence="1" type="ORF">GCM10009733_105620</name>
</gene>
<reference evidence="1 2" key="1">
    <citation type="journal article" date="2019" name="Int. J. Syst. Evol. Microbiol.">
        <title>The Global Catalogue of Microorganisms (GCM) 10K type strain sequencing project: providing services to taxonomists for standard genome sequencing and annotation.</title>
        <authorList>
            <consortium name="The Broad Institute Genomics Platform"/>
            <consortium name="The Broad Institute Genome Sequencing Center for Infectious Disease"/>
            <person name="Wu L."/>
            <person name="Ma J."/>
        </authorList>
    </citation>
    <scope>NUCLEOTIDE SEQUENCE [LARGE SCALE GENOMIC DNA]</scope>
    <source>
        <strain evidence="1 2">JCM 13929</strain>
    </source>
</reference>
<accession>A0ABN2HSF4</accession>
<evidence type="ECO:0000313" key="2">
    <source>
        <dbReference type="Proteomes" id="UP001500064"/>
    </source>
</evidence>
<keyword evidence="2" id="KW-1185">Reference proteome</keyword>
<comment type="caution">
    <text evidence="1">The sequence shown here is derived from an EMBL/GenBank/DDBJ whole genome shotgun (WGS) entry which is preliminary data.</text>
</comment>